<dbReference type="Proteomes" id="UP000176648">
    <property type="component" value="Unassembled WGS sequence"/>
</dbReference>
<sequence>MVPVIGFRPSHLISKNHRFTRLFLTNLRLWLLGKESSYFRFREALLVWGALFLVSKKWLCPTGKVGHVSGLVTV</sequence>
<accession>A0A1G2C6B6</accession>
<gene>
    <name evidence="1" type="ORF">A2122_00990</name>
</gene>
<dbReference type="AlphaFoldDB" id="A0A1G2C6B6"/>
<evidence type="ECO:0000313" key="1">
    <source>
        <dbReference type="EMBL" id="OGY96701.1"/>
    </source>
</evidence>
<evidence type="ECO:0000313" key="2">
    <source>
        <dbReference type="Proteomes" id="UP000176648"/>
    </source>
</evidence>
<comment type="caution">
    <text evidence="1">The sequence shown here is derived from an EMBL/GenBank/DDBJ whole genome shotgun (WGS) entry which is preliminary data.</text>
</comment>
<dbReference type="EMBL" id="MHKU01000025">
    <property type="protein sequence ID" value="OGY96701.1"/>
    <property type="molecule type" value="Genomic_DNA"/>
</dbReference>
<proteinExistence type="predicted"/>
<reference evidence="1 2" key="1">
    <citation type="journal article" date="2016" name="Nat. Commun.">
        <title>Thousands of microbial genomes shed light on interconnected biogeochemical processes in an aquifer system.</title>
        <authorList>
            <person name="Anantharaman K."/>
            <person name="Brown C.T."/>
            <person name="Hug L.A."/>
            <person name="Sharon I."/>
            <person name="Castelle C.J."/>
            <person name="Probst A.J."/>
            <person name="Thomas B.C."/>
            <person name="Singh A."/>
            <person name="Wilkins M.J."/>
            <person name="Karaoz U."/>
            <person name="Brodie E.L."/>
            <person name="Williams K.H."/>
            <person name="Hubbard S.S."/>
            <person name="Banfield J.F."/>
        </authorList>
    </citation>
    <scope>NUCLEOTIDE SEQUENCE [LARGE SCALE GENOMIC DNA]</scope>
</reference>
<organism evidence="1 2">
    <name type="scientific">Candidatus Liptonbacteria bacterium GWB1_49_6</name>
    <dbReference type="NCBI Taxonomy" id="1798644"/>
    <lineage>
        <taxon>Bacteria</taxon>
        <taxon>Candidatus Liptoniibacteriota</taxon>
    </lineage>
</organism>
<protein>
    <submittedName>
        <fullName evidence="1">Uncharacterized protein</fullName>
    </submittedName>
</protein>
<name>A0A1G2C6B6_9BACT</name>